<reference evidence="2 3" key="1">
    <citation type="journal article" date="2018" name="Nat. Genet.">
        <title>The Rosa genome provides new insights in the design of modern roses.</title>
        <authorList>
            <person name="Bendahmane M."/>
        </authorList>
    </citation>
    <scope>NUCLEOTIDE SEQUENCE [LARGE SCALE GENOMIC DNA]</scope>
    <source>
        <strain evidence="3">cv. Old Blush</strain>
    </source>
</reference>
<dbReference type="Gramene" id="PRQ57102">
    <property type="protein sequence ID" value="PRQ57102"/>
    <property type="gene ID" value="RchiOBHm_Chr1g0344581"/>
</dbReference>
<protein>
    <submittedName>
        <fullName evidence="2">Uncharacterized protein</fullName>
    </submittedName>
</protein>
<evidence type="ECO:0000256" key="1">
    <source>
        <dbReference type="SAM" id="MobiDB-lite"/>
    </source>
</evidence>
<organism evidence="2 3">
    <name type="scientific">Rosa chinensis</name>
    <name type="common">China rose</name>
    <dbReference type="NCBI Taxonomy" id="74649"/>
    <lineage>
        <taxon>Eukaryota</taxon>
        <taxon>Viridiplantae</taxon>
        <taxon>Streptophyta</taxon>
        <taxon>Embryophyta</taxon>
        <taxon>Tracheophyta</taxon>
        <taxon>Spermatophyta</taxon>
        <taxon>Magnoliopsida</taxon>
        <taxon>eudicotyledons</taxon>
        <taxon>Gunneridae</taxon>
        <taxon>Pentapetalae</taxon>
        <taxon>rosids</taxon>
        <taxon>fabids</taxon>
        <taxon>Rosales</taxon>
        <taxon>Rosaceae</taxon>
        <taxon>Rosoideae</taxon>
        <taxon>Rosoideae incertae sedis</taxon>
        <taxon>Rosa</taxon>
    </lineage>
</organism>
<sequence length="66" mass="6780">MWVGEERSDEAGRRFGSGEDGVALTDEGFGEELAGVAKAYDGDLEIVGGLALGGEVGFVFEELGGV</sequence>
<feature type="region of interest" description="Disordered" evidence="1">
    <location>
        <begin position="1"/>
        <end position="20"/>
    </location>
</feature>
<gene>
    <name evidence="2" type="ORF">RchiOBHm_Chr1g0344581</name>
</gene>
<evidence type="ECO:0000313" key="2">
    <source>
        <dbReference type="EMBL" id="PRQ57102.1"/>
    </source>
</evidence>
<comment type="caution">
    <text evidence="2">The sequence shown here is derived from an EMBL/GenBank/DDBJ whole genome shotgun (WGS) entry which is preliminary data.</text>
</comment>
<dbReference type="Proteomes" id="UP000238479">
    <property type="component" value="Chromosome 1"/>
</dbReference>
<keyword evidence="3" id="KW-1185">Reference proteome</keyword>
<dbReference type="AlphaFoldDB" id="A0A2P6SEJ7"/>
<accession>A0A2P6SEJ7</accession>
<name>A0A2P6SEJ7_ROSCH</name>
<feature type="compositionally biased region" description="Basic and acidic residues" evidence="1">
    <location>
        <begin position="1"/>
        <end position="17"/>
    </location>
</feature>
<proteinExistence type="predicted"/>
<dbReference type="EMBL" id="PDCK01000039">
    <property type="protein sequence ID" value="PRQ57102.1"/>
    <property type="molecule type" value="Genomic_DNA"/>
</dbReference>
<evidence type="ECO:0000313" key="3">
    <source>
        <dbReference type="Proteomes" id="UP000238479"/>
    </source>
</evidence>